<evidence type="ECO:0000313" key="3">
    <source>
        <dbReference type="EnsemblMetazoa" id="XP_030853848"/>
    </source>
</evidence>
<dbReference type="InParanoid" id="A0A7M7T4S1"/>
<reference evidence="4" key="1">
    <citation type="submission" date="2015-02" db="EMBL/GenBank/DDBJ databases">
        <title>Genome sequencing for Strongylocentrotus purpuratus.</title>
        <authorList>
            <person name="Murali S."/>
            <person name="Liu Y."/>
            <person name="Vee V."/>
            <person name="English A."/>
            <person name="Wang M."/>
            <person name="Skinner E."/>
            <person name="Han Y."/>
            <person name="Muzny D.M."/>
            <person name="Worley K.C."/>
            <person name="Gibbs R.A."/>
        </authorList>
    </citation>
    <scope>NUCLEOTIDE SEQUENCE</scope>
</reference>
<dbReference type="InterPro" id="IPR000906">
    <property type="entry name" value="ZU5_dom"/>
</dbReference>
<dbReference type="SMART" id="SM00218">
    <property type="entry name" value="ZU5"/>
    <property type="match status" value="1"/>
</dbReference>
<dbReference type="PROSITE" id="PS51145">
    <property type="entry name" value="ZU5"/>
    <property type="match status" value="1"/>
</dbReference>
<evidence type="ECO:0000256" key="1">
    <source>
        <dbReference type="SAM" id="MobiDB-lite"/>
    </source>
</evidence>
<dbReference type="Gene3D" id="2.60.220.30">
    <property type="match status" value="1"/>
</dbReference>
<dbReference type="RefSeq" id="XP_030853848.1">
    <property type="nucleotide sequence ID" value="XM_030997988.1"/>
</dbReference>
<evidence type="ECO:0000313" key="4">
    <source>
        <dbReference type="Proteomes" id="UP000007110"/>
    </source>
</evidence>
<protein>
    <recommendedName>
        <fullName evidence="2">ZU5 domain-containing protein</fullName>
    </recommendedName>
</protein>
<dbReference type="EnsemblMetazoa" id="XM_030997988">
    <property type="protein sequence ID" value="XP_030853848"/>
    <property type="gene ID" value="LOC100892969"/>
</dbReference>
<dbReference type="AlphaFoldDB" id="A0A7M7T4S1"/>
<keyword evidence="4" id="KW-1185">Reference proteome</keyword>
<feature type="region of interest" description="Disordered" evidence="1">
    <location>
        <begin position="484"/>
        <end position="544"/>
    </location>
</feature>
<dbReference type="PANTHER" id="PTHR12582">
    <property type="entry name" value="NETRIN RECEPTOR UNC5"/>
    <property type="match status" value="1"/>
</dbReference>
<reference evidence="3" key="2">
    <citation type="submission" date="2021-01" db="UniProtKB">
        <authorList>
            <consortium name="EnsemblMetazoa"/>
        </authorList>
    </citation>
    <scope>IDENTIFICATION</scope>
</reference>
<feature type="compositionally biased region" description="Basic and acidic residues" evidence="1">
    <location>
        <begin position="517"/>
        <end position="533"/>
    </location>
</feature>
<dbReference type="InterPro" id="IPR037936">
    <property type="entry name" value="UNC5A-D"/>
</dbReference>
<dbReference type="GO" id="GO:0016020">
    <property type="term" value="C:membrane"/>
    <property type="evidence" value="ECO:0007669"/>
    <property type="project" value="InterPro"/>
</dbReference>
<organism evidence="3 4">
    <name type="scientific">Strongylocentrotus purpuratus</name>
    <name type="common">Purple sea urchin</name>
    <dbReference type="NCBI Taxonomy" id="7668"/>
    <lineage>
        <taxon>Eukaryota</taxon>
        <taxon>Metazoa</taxon>
        <taxon>Echinodermata</taxon>
        <taxon>Eleutherozoa</taxon>
        <taxon>Echinozoa</taxon>
        <taxon>Echinoidea</taxon>
        <taxon>Euechinoidea</taxon>
        <taxon>Echinacea</taxon>
        <taxon>Camarodonta</taxon>
        <taxon>Echinidea</taxon>
        <taxon>Strongylocentrotidae</taxon>
        <taxon>Strongylocentrotus</taxon>
    </lineage>
</organism>
<dbReference type="Pfam" id="PF00791">
    <property type="entry name" value="ZU5"/>
    <property type="match status" value="1"/>
</dbReference>
<dbReference type="GeneID" id="100892969"/>
<dbReference type="Proteomes" id="UP000007110">
    <property type="component" value="Unassembled WGS sequence"/>
</dbReference>
<dbReference type="KEGG" id="spu:100892969"/>
<proteinExistence type="predicted"/>
<feature type="domain" description="ZU5" evidence="2">
    <location>
        <begin position="84"/>
        <end position="221"/>
    </location>
</feature>
<dbReference type="GO" id="GO:0005042">
    <property type="term" value="F:netrin receptor activity"/>
    <property type="evidence" value="ECO:0007669"/>
    <property type="project" value="InterPro"/>
</dbReference>
<sequence length="544" mass="61086">MTPLLKMASKLEYRAKDVMCQIDQSSSPPTKQRLWDATIELLSKWVEKGGKRDELLRALQARHLTEPAEIVSTAIQQEPGLADSFSFTTMDSEGGDIQLGEGDVQVSLPPGALGEETCEVVTVKVPNHAPELICDEEEIQASPPVQCTPSGLTFDEPVKLTVPHCTSLDNITDETEVILYTSHGTADYTREELSQDDYTITDDSVVVNVRHFSTFRISMKKLRGVKFGFLPFHPSIMPRSRKPILQVFFYQMYKRNESKICEEHEHLNQEFCKAAPPTEVSMDTLNEDLTIVCSDGAKEIKEEIAHTRLRERKSNKTSFELDFGKEEYGSKNIRITLFQGSHKLETSLFEVRMQEPEPTMPQQVAPDPFSTVSFEGCGTTPEEEMKLLELSEEIPNNIVVKLSMKLGFSHAKAMRYASTNVRGVAVDSTGTLVMLQEWLKKTKPQFRNDSLEKALVDCDLVESAEFYIPITEVVIDTSVLDDVHEEDEAGPSGPSGPRRLVQHSESSGYVGMVSSKHHGDYRIKSVTKRDSRKQSVKSQFSHTE</sequence>
<dbReference type="PANTHER" id="PTHR12582:SF41">
    <property type="entry name" value="UNC5C-LIKE PROTEIN"/>
    <property type="match status" value="1"/>
</dbReference>
<name>A0A7M7T4S1_STRPU</name>
<accession>A0A7M7T4S1</accession>
<evidence type="ECO:0000259" key="2">
    <source>
        <dbReference type="PROSITE" id="PS51145"/>
    </source>
</evidence>